<dbReference type="OrthoDB" id="5873230at2"/>
<evidence type="ECO:0000259" key="2">
    <source>
        <dbReference type="Pfam" id="PF13924"/>
    </source>
</evidence>
<gene>
    <name evidence="3" type="ORF">N476_09540</name>
</gene>
<sequence>MMRILFTLVLAAGLLSGCKATNNNSQVDTLEGEWQLELETLVIGDQKYTTFDGKSREMIKIFTDSHFAFSSIGTNRPRFNSYQLTKEQKAVAFDNFGGSLGRYSYENNILTEHIDYSSFPNYEGVSIPFKVTIIGDTMIQEGAYPLVKLGLGEQDGYLRATFKRIK</sequence>
<feature type="domain" description="Lipocalin-like" evidence="2">
    <location>
        <begin position="62"/>
        <end position="164"/>
    </location>
</feature>
<dbReference type="Proteomes" id="UP000076503">
    <property type="component" value="Unassembled WGS sequence"/>
</dbReference>
<dbReference type="PROSITE" id="PS51257">
    <property type="entry name" value="PROKAR_LIPOPROTEIN"/>
    <property type="match status" value="1"/>
</dbReference>
<dbReference type="EMBL" id="AUXZ01000057">
    <property type="protein sequence ID" value="KZN53018.1"/>
    <property type="molecule type" value="Genomic_DNA"/>
</dbReference>
<comment type="caution">
    <text evidence="3">The sequence shown here is derived from an EMBL/GenBank/DDBJ whole genome shotgun (WGS) entry which is preliminary data.</text>
</comment>
<feature type="signal peptide" evidence="1">
    <location>
        <begin position="1"/>
        <end position="20"/>
    </location>
</feature>
<keyword evidence="1" id="KW-0732">Signal</keyword>
<dbReference type="PATRIC" id="fig|1365251.3.peg.835"/>
<feature type="chain" id="PRO_5007886462" description="Lipocalin-like domain-containing protein" evidence="1">
    <location>
        <begin position="21"/>
        <end position="166"/>
    </location>
</feature>
<protein>
    <recommendedName>
        <fullName evidence="2">Lipocalin-like domain-containing protein</fullName>
    </recommendedName>
</protein>
<organism evidence="3 4">
    <name type="scientific">Pseudoalteromonas luteoviolacea H33</name>
    <dbReference type="NCBI Taxonomy" id="1365251"/>
    <lineage>
        <taxon>Bacteria</taxon>
        <taxon>Pseudomonadati</taxon>
        <taxon>Pseudomonadota</taxon>
        <taxon>Gammaproteobacteria</taxon>
        <taxon>Alteromonadales</taxon>
        <taxon>Pseudoalteromonadaceae</taxon>
        <taxon>Pseudoalteromonas</taxon>
    </lineage>
</organism>
<dbReference type="InterPro" id="IPR024311">
    <property type="entry name" value="Lipocalin-like"/>
</dbReference>
<accession>A0A167FUX8</accession>
<dbReference type="Pfam" id="PF13924">
    <property type="entry name" value="Lipocalin_5"/>
    <property type="match status" value="1"/>
</dbReference>
<evidence type="ECO:0000313" key="3">
    <source>
        <dbReference type="EMBL" id="KZN53018.1"/>
    </source>
</evidence>
<evidence type="ECO:0000256" key="1">
    <source>
        <dbReference type="SAM" id="SignalP"/>
    </source>
</evidence>
<reference evidence="3 4" key="1">
    <citation type="submission" date="2013-07" db="EMBL/GenBank/DDBJ databases">
        <title>Comparative Genomic and Metabolomic Analysis of Twelve Strains of Pseudoalteromonas luteoviolacea.</title>
        <authorList>
            <person name="Vynne N.G."/>
            <person name="Mansson M."/>
            <person name="Gram L."/>
        </authorList>
    </citation>
    <scope>NUCLEOTIDE SEQUENCE [LARGE SCALE GENOMIC DNA]</scope>
    <source>
        <strain evidence="3 4">H33</strain>
    </source>
</reference>
<evidence type="ECO:0000313" key="4">
    <source>
        <dbReference type="Proteomes" id="UP000076503"/>
    </source>
</evidence>
<dbReference type="AlphaFoldDB" id="A0A167FUX8"/>
<proteinExistence type="predicted"/>
<dbReference type="RefSeq" id="WP_063360500.1">
    <property type="nucleotide sequence ID" value="NZ_AUXZ01000057.1"/>
</dbReference>
<name>A0A167FUX8_9GAMM</name>